<gene>
    <name evidence="1" type="ORF">VP01_10g1</name>
</gene>
<organism evidence="1 2">
    <name type="scientific">Puccinia sorghi</name>
    <dbReference type="NCBI Taxonomy" id="27349"/>
    <lineage>
        <taxon>Eukaryota</taxon>
        <taxon>Fungi</taxon>
        <taxon>Dikarya</taxon>
        <taxon>Basidiomycota</taxon>
        <taxon>Pucciniomycotina</taxon>
        <taxon>Pucciniomycetes</taxon>
        <taxon>Pucciniales</taxon>
        <taxon>Pucciniaceae</taxon>
        <taxon>Puccinia</taxon>
    </lineage>
</organism>
<dbReference type="EMBL" id="LAVV01001111">
    <property type="protein sequence ID" value="KNZ63792.1"/>
    <property type="molecule type" value="Genomic_DNA"/>
</dbReference>
<sequence>MRNNHCVDTCVALSLPTNITQIFMHADCTSNTEENNAGKLHCMHLPRRSQECTEFAHKLDLATIDYLPIPIGLPCNFYNLRCTHTENGKPPT</sequence>
<evidence type="ECO:0000313" key="2">
    <source>
        <dbReference type="Proteomes" id="UP000037035"/>
    </source>
</evidence>
<accession>A0A0L6VT36</accession>
<protein>
    <submittedName>
        <fullName evidence="1">Uncharacterized protein</fullName>
    </submittedName>
</protein>
<name>A0A0L6VT36_9BASI</name>
<dbReference type="Proteomes" id="UP000037035">
    <property type="component" value="Unassembled WGS sequence"/>
</dbReference>
<evidence type="ECO:0000313" key="1">
    <source>
        <dbReference type="EMBL" id="KNZ63792.1"/>
    </source>
</evidence>
<dbReference type="AlphaFoldDB" id="A0A0L6VT36"/>
<proteinExistence type="predicted"/>
<comment type="caution">
    <text evidence="1">The sequence shown here is derived from an EMBL/GenBank/DDBJ whole genome shotgun (WGS) entry which is preliminary data.</text>
</comment>
<keyword evidence="2" id="KW-1185">Reference proteome</keyword>
<reference evidence="1 2" key="1">
    <citation type="submission" date="2015-08" db="EMBL/GenBank/DDBJ databases">
        <title>Next Generation Sequencing and Analysis of the Genome of Puccinia sorghi L Schw, the Causal Agent of Maize Common Rust.</title>
        <authorList>
            <person name="Rochi L."/>
            <person name="Burguener G."/>
            <person name="Darino M."/>
            <person name="Turjanski A."/>
            <person name="Kreff E."/>
            <person name="Dieguez M.J."/>
            <person name="Sacco F."/>
        </authorList>
    </citation>
    <scope>NUCLEOTIDE SEQUENCE [LARGE SCALE GENOMIC DNA]</scope>
    <source>
        <strain evidence="1 2">RO10H11247</strain>
    </source>
</reference>
<dbReference type="VEuPathDB" id="FungiDB:VP01_10g1"/>